<gene>
    <name evidence="2" type="ORF">BJ554DRAFT_1859</name>
</gene>
<feature type="region of interest" description="Disordered" evidence="1">
    <location>
        <begin position="68"/>
        <end position="93"/>
    </location>
</feature>
<feature type="region of interest" description="Disordered" evidence="1">
    <location>
        <begin position="286"/>
        <end position="338"/>
    </location>
</feature>
<comment type="caution">
    <text evidence="2">The sequence shown here is derived from an EMBL/GenBank/DDBJ whole genome shotgun (WGS) entry which is preliminary data.</text>
</comment>
<keyword evidence="3" id="KW-1185">Reference proteome</keyword>
<accession>A0A8H7ZRC0</accession>
<dbReference type="Proteomes" id="UP000673691">
    <property type="component" value="Unassembled WGS sequence"/>
</dbReference>
<organism evidence="2 3">
    <name type="scientific">Olpidium bornovanus</name>
    <dbReference type="NCBI Taxonomy" id="278681"/>
    <lineage>
        <taxon>Eukaryota</taxon>
        <taxon>Fungi</taxon>
        <taxon>Fungi incertae sedis</taxon>
        <taxon>Olpidiomycota</taxon>
        <taxon>Olpidiomycotina</taxon>
        <taxon>Olpidiomycetes</taxon>
        <taxon>Olpidiales</taxon>
        <taxon>Olpidiaceae</taxon>
        <taxon>Olpidium</taxon>
    </lineage>
</organism>
<evidence type="ECO:0000313" key="2">
    <source>
        <dbReference type="EMBL" id="KAG5458007.1"/>
    </source>
</evidence>
<sequence length="338" mass="35751">MRTIQGDSVETLITDPRVLLVPKNDLGHAPASPGLVEAEDDFPEGANLSRKEFLHLWQIDEERCVEKTPEFPSRPRRRQRVPSRAMSGDPGCPQAVMAVNEIRVLQAEDHETGAVAKEGSPPATSTPISPRSAEFLDCTARKARGADFDRDVATGSTSRGAAPRRGPAMREPVSRRPSGGGAVSARNSGRVGGRYVRCARQKELRLQRIRPKTMTSSRRDGIGHGMVAARGAAGFTGSAAAVAAASQDKRGTARVSTVVATDASAAASFGVVGGNHVVEGKVQVRSSGSGLHGSHVTGHVVRPKMSNLARVRSSRRISGRQRTRGPGEETSGASSSCR</sequence>
<feature type="compositionally biased region" description="Basic residues" evidence="1">
    <location>
        <begin position="312"/>
        <end position="323"/>
    </location>
</feature>
<dbReference type="AlphaFoldDB" id="A0A8H7ZRC0"/>
<name>A0A8H7ZRC0_9FUNG</name>
<protein>
    <submittedName>
        <fullName evidence="2">Uncharacterized protein</fullName>
    </submittedName>
</protein>
<evidence type="ECO:0000256" key="1">
    <source>
        <dbReference type="SAM" id="MobiDB-lite"/>
    </source>
</evidence>
<reference evidence="2 3" key="1">
    <citation type="journal article" name="Sci. Rep.">
        <title>Genome-scale phylogenetic analyses confirm Olpidium as the closest living zoosporic fungus to the non-flagellated, terrestrial fungi.</title>
        <authorList>
            <person name="Chang Y."/>
            <person name="Rochon D."/>
            <person name="Sekimoto S."/>
            <person name="Wang Y."/>
            <person name="Chovatia M."/>
            <person name="Sandor L."/>
            <person name="Salamov A."/>
            <person name="Grigoriev I.V."/>
            <person name="Stajich J.E."/>
            <person name="Spatafora J.W."/>
        </authorList>
    </citation>
    <scope>NUCLEOTIDE SEQUENCE [LARGE SCALE GENOMIC DNA]</scope>
    <source>
        <strain evidence="2">S191</strain>
    </source>
</reference>
<proteinExistence type="predicted"/>
<dbReference type="EMBL" id="JAEFCI010009125">
    <property type="protein sequence ID" value="KAG5458007.1"/>
    <property type="molecule type" value="Genomic_DNA"/>
</dbReference>
<feature type="region of interest" description="Disordered" evidence="1">
    <location>
        <begin position="149"/>
        <end position="190"/>
    </location>
</feature>
<evidence type="ECO:0000313" key="3">
    <source>
        <dbReference type="Proteomes" id="UP000673691"/>
    </source>
</evidence>